<evidence type="ECO:0000313" key="3">
    <source>
        <dbReference type="Proteomes" id="UP000604481"/>
    </source>
</evidence>
<proteinExistence type="predicted"/>
<feature type="domain" description="DNA mimic protein DMP19 C-terminal" evidence="1">
    <location>
        <begin position="22"/>
        <end position="123"/>
    </location>
</feature>
<evidence type="ECO:0000313" key="2">
    <source>
        <dbReference type="EMBL" id="MBE9610474.1"/>
    </source>
</evidence>
<evidence type="ECO:0000259" key="1">
    <source>
        <dbReference type="Pfam" id="PF14300"/>
    </source>
</evidence>
<protein>
    <submittedName>
        <fullName evidence="2">DUF4375 domain-containing protein</fullName>
    </submittedName>
</protein>
<dbReference type="Pfam" id="PF14300">
    <property type="entry name" value="DMP19"/>
    <property type="match status" value="1"/>
</dbReference>
<dbReference type="EMBL" id="JADFUA010000010">
    <property type="protein sequence ID" value="MBE9610474.1"/>
    <property type="molecule type" value="Genomic_DNA"/>
</dbReference>
<comment type="caution">
    <text evidence="2">The sequence shown here is derived from an EMBL/GenBank/DDBJ whole genome shotgun (WGS) entry which is preliminary data.</text>
</comment>
<dbReference type="Proteomes" id="UP000604481">
    <property type="component" value="Unassembled WGS sequence"/>
</dbReference>
<keyword evidence="3" id="KW-1185">Reference proteome</keyword>
<name>A0A8J7KBQ6_9NEIS</name>
<dbReference type="RefSeq" id="WP_194117023.1">
    <property type="nucleotide sequence ID" value="NZ_JADFUA010000010.1"/>
</dbReference>
<gene>
    <name evidence="2" type="ORF">INR99_14125</name>
</gene>
<reference evidence="2 3" key="1">
    <citation type="submission" date="2020-10" db="EMBL/GenBank/DDBJ databases">
        <title>The genome sequence of Chitinilyticum litopenaei 4Y14.</title>
        <authorList>
            <person name="Liu Y."/>
        </authorList>
    </citation>
    <scope>NUCLEOTIDE SEQUENCE [LARGE SCALE GENOMIC DNA]</scope>
    <source>
        <strain evidence="2 3">4Y14</strain>
    </source>
</reference>
<organism evidence="2 3">
    <name type="scientific">Chitinilyticum piscinae</name>
    <dbReference type="NCBI Taxonomy" id="2866724"/>
    <lineage>
        <taxon>Bacteria</taxon>
        <taxon>Pseudomonadati</taxon>
        <taxon>Pseudomonadota</taxon>
        <taxon>Betaproteobacteria</taxon>
        <taxon>Neisseriales</taxon>
        <taxon>Chitinibacteraceae</taxon>
        <taxon>Chitinilyticum</taxon>
    </lineage>
</organism>
<dbReference type="AlphaFoldDB" id="A0A8J7KBQ6"/>
<dbReference type="Gene3D" id="1.20.1420.60">
    <property type="match status" value="1"/>
</dbReference>
<accession>A0A8J7KBQ6</accession>
<dbReference type="InterPro" id="IPR025402">
    <property type="entry name" value="DMP19_C"/>
</dbReference>
<sequence>MNVFKSPAWNRLERNWQNGFDTLTLYEQETIALYWLETETMNGTLDQFFWNSSGDMAMLAVSGLNRVQAPLTLAALTSALAVFGDQYSLERTERHAALEVIEDQYGPDVFLDASRIIQDLPEDFVLAAVEQLATLYAQQDRSRAA</sequence>